<dbReference type="Proteomes" id="UP000078599">
    <property type="component" value="Unassembled WGS sequence"/>
</dbReference>
<dbReference type="Pfam" id="PF18914">
    <property type="entry name" value="DUF5666"/>
    <property type="match status" value="4"/>
</dbReference>
<feature type="signal peptide" evidence="1">
    <location>
        <begin position="1"/>
        <end position="25"/>
    </location>
</feature>
<evidence type="ECO:0000313" key="4">
    <source>
        <dbReference type="Proteomes" id="UP000078599"/>
    </source>
</evidence>
<feature type="domain" description="DUF5666" evidence="2">
    <location>
        <begin position="193"/>
        <end position="250"/>
    </location>
</feature>
<dbReference type="PROSITE" id="PS51257">
    <property type="entry name" value="PROKAR_LIPOPROTEIN"/>
    <property type="match status" value="1"/>
</dbReference>
<protein>
    <recommendedName>
        <fullName evidence="2">DUF5666 domain-containing protein</fullName>
    </recommendedName>
</protein>
<feature type="domain" description="DUF5666" evidence="2">
    <location>
        <begin position="337"/>
        <end position="393"/>
    </location>
</feature>
<feature type="domain" description="DUF5666" evidence="2">
    <location>
        <begin position="269"/>
        <end position="323"/>
    </location>
</feature>
<organism evidence="3 4">
    <name type="scientific">Thiomonas arsenitoxydans (strain DSM 22701 / CIP 110005 / 3As)</name>
    <dbReference type="NCBI Taxonomy" id="426114"/>
    <lineage>
        <taxon>Bacteria</taxon>
        <taxon>Pseudomonadati</taxon>
        <taxon>Pseudomonadota</taxon>
        <taxon>Betaproteobacteria</taxon>
        <taxon>Burkholderiales</taxon>
        <taxon>Thiomonas</taxon>
    </lineage>
</organism>
<proteinExistence type="predicted"/>
<evidence type="ECO:0000259" key="2">
    <source>
        <dbReference type="Pfam" id="PF18914"/>
    </source>
</evidence>
<dbReference type="EMBL" id="CTRI01000023">
    <property type="protein sequence ID" value="CQR33716.1"/>
    <property type="molecule type" value="Genomic_DNA"/>
</dbReference>
<evidence type="ECO:0000313" key="3">
    <source>
        <dbReference type="EMBL" id="CQR33716.1"/>
    </source>
</evidence>
<comment type="caution">
    <text evidence="3">The sequence shown here is derived from an EMBL/GenBank/DDBJ whole genome shotgun (WGS) entry which is preliminary data.</text>
</comment>
<gene>
    <name evidence="3" type="ORF">THICB1_30215</name>
</gene>
<dbReference type="RefSeq" id="WP_231836503.1">
    <property type="nucleotide sequence ID" value="NC_014145.1"/>
</dbReference>
<feature type="domain" description="DUF5666" evidence="2">
    <location>
        <begin position="113"/>
        <end position="181"/>
    </location>
</feature>
<keyword evidence="4" id="KW-1185">Reference proteome</keyword>
<sequence>MMHKNHLRKLGAVALVLLAALLASCGGGGTVATTGGVGTGGTGISTGTVTGFGSVVLDGTAYSSASPVYYAGTDQDEEAQTSSTAVNLGDQLQIRLDAQGHPSKVVIDPELVGPVANLGAGGFTVNGVAVRVNSNADAGPVTYYTGLNDFSSLQGGMQVEVHGAYGQSASGQGYIQATRIEQLPASNPVTRLTGVVSHLNAANGSFQIGTTLVQTQASTLITPSGMALANGQLVNVWSNTAPAANGAIQAGAVNVRTLRGVSGPAQVGGLVAQLAGSRFQVAGIPVDASAANLASAVQSLSNGAYVVVQGQADASTGVLTATSLRTYANSPAQVELRGTITGFVSASNFLVRGVPVDASAANVVFTGGTAASLRNGVFVDVVGQVAGSSGNLVTASSVAVLSQAPDGGTVDYQGTVSAVNLASGVFSLSVQDDGKTQTFPVTLAPNVVFSHGTVAQLIDGANVEIEATNTASGLLAYSVSFQKVQASSGSSDGTSSPVLEAKGTLYNLTASSFEINALTIQINGVMPKNGKLVNGAKVDVSFIQSGSLNLAQEISLDD</sequence>
<reference evidence="3 4" key="1">
    <citation type="submission" date="2015-03" db="EMBL/GenBank/DDBJ databases">
        <authorList>
            <person name="Regsiter A."/>
            <person name="william w."/>
        </authorList>
    </citation>
    <scope>NUCLEOTIDE SEQUENCE [LARGE SCALE GENOMIC DNA]</scope>
    <source>
        <strain evidence="3 4">CB1</strain>
    </source>
</reference>
<keyword evidence="1" id="KW-0732">Signal</keyword>
<accession>A0ABP1Z385</accession>
<name>A0ABP1Z385_THIA3</name>
<evidence type="ECO:0000256" key="1">
    <source>
        <dbReference type="SAM" id="SignalP"/>
    </source>
</evidence>
<dbReference type="InterPro" id="IPR043724">
    <property type="entry name" value="DUF5666"/>
</dbReference>
<feature type="chain" id="PRO_5046415976" description="DUF5666 domain-containing protein" evidence="1">
    <location>
        <begin position="26"/>
        <end position="558"/>
    </location>
</feature>